<dbReference type="Pfam" id="PF00903">
    <property type="entry name" value="Glyoxalase"/>
    <property type="match status" value="1"/>
</dbReference>
<dbReference type="AlphaFoldDB" id="A0A4R7K1H2"/>
<dbReference type="PROSITE" id="PS51819">
    <property type="entry name" value="VOC"/>
    <property type="match status" value="1"/>
</dbReference>
<evidence type="ECO:0000256" key="3">
    <source>
        <dbReference type="ARBA" id="ARBA00012081"/>
    </source>
</evidence>
<dbReference type="Proteomes" id="UP000295830">
    <property type="component" value="Unassembled WGS sequence"/>
</dbReference>
<evidence type="ECO:0000313" key="13">
    <source>
        <dbReference type="Proteomes" id="UP000295830"/>
    </source>
</evidence>
<comment type="similarity">
    <text evidence="2 10">Belongs to the glyoxalase I family.</text>
</comment>
<dbReference type="CDD" id="cd07233">
    <property type="entry name" value="GlxI_Zn"/>
    <property type="match status" value="1"/>
</dbReference>
<dbReference type="EC" id="4.4.1.5" evidence="3 10"/>
<dbReference type="OrthoDB" id="9789841at2"/>
<dbReference type="InterPro" id="IPR004360">
    <property type="entry name" value="Glyas_Fos-R_dOase_dom"/>
</dbReference>
<feature type="binding site" evidence="9">
    <location>
        <position position="168"/>
    </location>
    <ligand>
        <name>Zn(2+)</name>
        <dbReference type="ChEBI" id="CHEBI:29105"/>
        <note>ligand shared between dimeric partners</note>
    </ligand>
</feature>
<comment type="pathway">
    <text evidence="1 10">Secondary metabolite metabolism; methylglyoxal degradation; (R)-lactate from methylglyoxal: step 1/2.</text>
</comment>
<protein>
    <recommendedName>
        <fullName evidence="3 10">Lactoylglutathione lyase</fullName>
        <ecNumber evidence="3 10">4.4.1.5</ecNumber>
    </recommendedName>
    <alternativeName>
        <fullName evidence="10">Glyoxalase I</fullName>
    </alternativeName>
</protein>
<feature type="domain" description="VOC" evidence="11">
    <location>
        <begin position="23"/>
        <end position="172"/>
    </location>
</feature>
<keyword evidence="13" id="KW-1185">Reference proteome</keyword>
<evidence type="ECO:0000256" key="7">
    <source>
        <dbReference type="ARBA" id="ARBA00023239"/>
    </source>
</evidence>
<feature type="binding site" evidence="9">
    <location>
        <position position="122"/>
    </location>
    <ligand>
        <name>Zn(2+)</name>
        <dbReference type="ChEBI" id="CHEBI:29105"/>
        <note>ligand shared between dimeric partners</note>
    </ligand>
</feature>
<comment type="cofactor">
    <cofactor evidence="10">
        <name>Ni(2+)</name>
        <dbReference type="ChEBI" id="CHEBI:49786"/>
    </cofactor>
    <text evidence="10">Binds 1 nickel ion per subunit.</text>
</comment>
<keyword evidence="7 10" id="KW-0456">Lyase</keyword>
<evidence type="ECO:0000256" key="8">
    <source>
        <dbReference type="PIRSR" id="PIRSR604361-1"/>
    </source>
</evidence>
<accession>A0A4R7K1H2</accession>
<dbReference type="PANTHER" id="PTHR10374">
    <property type="entry name" value="LACTOYLGLUTATHIONE LYASE GLYOXALASE I"/>
    <property type="match status" value="1"/>
</dbReference>
<evidence type="ECO:0000313" key="12">
    <source>
        <dbReference type="EMBL" id="TDT44194.1"/>
    </source>
</evidence>
<dbReference type="InterPro" id="IPR029068">
    <property type="entry name" value="Glyas_Bleomycin-R_OHBP_Dase"/>
</dbReference>
<dbReference type="PANTHER" id="PTHR10374:SF30">
    <property type="entry name" value="LACTOYLGLUTATHIONE LYASE"/>
    <property type="match status" value="1"/>
</dbReference>
<feature type="binding site" evidence="9">
    <location>
        <position position="95"/>
    </location>
    <ligand>
        <name>Zn(2+)</name>
        <dbReference type="ChEBI" id="CHEBI:29105"/>
        <note>ligand shared between dimeric partners</note>
    </ligand>
</feature>
<dbReference type="InterPro" id="IPR037523">
    <property type="entry name" value="VOC_core"/>
</dbReference>
<dbReference type="GO" id="GO:0004462">
    <property type="term" value="F:lactoylglutathione lyase activity"/>
    <property type="evidence" value="ECO:0007669"/>
    <property type="project" value="UniProtKB-UniRule"/>
</dbReference>
<comment type="function">
    <text evidence="10">Catalyzes the conversion of hemimercaptal, formed from methylglyoxal and glutathione, to S-lactoylglutathione.</text>
</comment>
<dbReference type="UniPathway" id="UPA00619">
    <property type="reaction ID" value="UER00675"/>
</dbReference>
<keyword evidence="4 10" id="KW-0533">Nickel</keyword>
<comment type="caution">
    <text evidence="12">The sequence shown here is derived from an EMBL/GenBank/DDBJ whole genome shotgun (WGS) entry which is preliminary data.</text>
</comment>
<sequence length="181" mass="20747">MPQHFDEAPGLCHEPDAETHHYKLNHTMVRIKDPERSLDFYTRALGMRLIRRLDFEEMQFSLYFLGYLSDREAAAVPSEDAKRTTFNFGREALLELTHNWGDEQKAELQFHSGNEEPKGYGHIGITVPDVHSAAQRLESLGVDFIKRPDDGNMKGLAFVRDPDGYWVEILQADTLEKQGKA</sequence>
<evidence type="ECO:0000256" key="1">
    <source>
        <dbReference type="ARBA" id="ARBA00005008"/>
    </source>
</evidence>
<evidence type="ECO:0000256" key="6">
    <source>
        <dbReference type="ARBA" id="ARBA00022833"/>
    </source>
</evidence>
<dbReference type="InterPro" id="IPR018146">
    <property type="entry name" value="Glyoxalase_1_CS"/>
</dbReference>
<proteinExistence type="inferred from homology"/>
<evidence type="ECO:0000256" key="10">
    <source>
        <dbReference type="RuleBase" id="RU361179"/>
    </source>
</evidence>
<keyword evidence="5 9" id="KW-0479">Metal-binding</keyword>
<keyword evidence="6 9" id="KW-0862">Zinc</keyword>
<evidence type="ECO:0000256" key="5">
    <source>
        <dbReference type="ARBA" id="ARBA00022723"/>
    </source>
</evidence>
<dbReference type="GO" id="GO:0046872">
    <property type="term" value="F:metal ion binding"/>
    <property type="evidence" value="ECO:0007669"/>
    <property type="project" value="UniProtKB-UniRule"/>
</dbReference>
<dbReference type="PROSITE" id="PS00935">
    <property type="entry name" value="GLYOXALASE_I_2"/>
    <property type="match status" value="1"/>
</dbReference>
<organism evidence="12 13">
    <name type="scientific">Halospina denitrificans</name>
    <dbReference type="NCBI Taxonomy" id="332522"/>
    <lineage>
        <taxon>Bacteria</taxon>
        <taxon>Pseudomonadati</taxon>
        <taxon>Pseudomonadota</taxon>
        <taxon>Gammaproteobacteria</taxon>
        <taxon>Halospina</taxon>
    </lineage>
</organism>
<evidence type="ECO:0000256" key="2">
    <source>
        <dbReference type="ARBA" id="ARBA00010363"/>
    </source>
</evidence>
<comment type="cofactor">
    <cofactor evidence="9">
        <name>Zn(2+)</name>
        <dbReference type="ChEBI" id="CHEBI:29105"/>
    </cofactor>
    <text evidence="9">Binds 1 zinc ion per subunit. In the homodimer, two zinc ions are bound between subunits.</text>
</comment>
<evidence type="ECO:0000256" key="9">
    <source>
        <dbReference type="PIRSR" id="PIRSR604361-3"/>
    </source>
</evidence>
<name>A0A4R7K1H2_9GAMM</name>
<dbReference type="EMBL" id="SOAX01000001">
    <property type="protein sequence ID" value="TDT44194.1"/>
    <property type="molecule type" value="Genomic_DNA"/>
</dbReference>
<dbReference type="InterPro" id="IPR004361">
    <property type="entry name" value="Glyoxalase_1"/>
</dbReference>
<evidence type="ECO:0000256" key="4">
    <source>
        <dbReference type="ARBA" id="ARBA00022596"/>
    </source>
</evidence>
<comment type="catalytic activity">
    <reaction evidence="10">
        <text>(R)-S-lactoylglutathione = methylglyoxal + glutathione</text>
        <dbReference type="Rhea" id="RHEA:19069"/>
        <dbReference type="ChEBI" id="CHEBI:17158"/>
        <dbReference type="ChEBI" id="CHEBI:57474"/>
        <dbReference type="ChEBI" id="CHEBI:57925"/>
        <dbReference type="EC" id="4.4.1.5"/>
    </reaction>
</comment>
<dbReference type="RefSeq" id="WP_133734601.1">
    <property type="nucleotide sequence ID" value="NZ_SOAX01000001.1"/>
</dbReference>
<dbReference type="Gene3D" id="3.10.180.10">
    <property type="entry name" value="2,3-Dihydroxybiphenyl 1,2-Dioxygenase, domain 1"/>
    <property type="match status" value="1"/>
</dbReference>
<gene>
    <name evidence="12" type="ORF">DES49_0294</name>
</gene>
<dbReference type="NCBIfam" id="TIGR00068">
    <property type="entry name" value="glyox_I"/>
    <property type="match status" value="1"/>
</dbReference>
<dbReference type="PROSITE" id="PS00934">
    <property type="entry name" value="GLYOXALASE_I_1"/>
    <property type="match status" value="1"/>
</dbReference>
<evidence type="ECO:0000259" key="11">
    <source>
        <dbReference type="PROSITE" id="PS51819"/>
    </source>
</evidence>
<dbReference type="SUPFAM" id="SSF54593">
    <property type="entry name" value="Glyoxalase/Bleomycin resistance protein/Dihydroxybiphenyl dioxygenase"/>
    <property type="match status" value="1"/>
</dbReference>
<reference evidence="12 13" key="1">
    <citation type="submission" date="2019-03" db="EMBL/GenBank/DDBJ databases">
        <title>Genomic Encyclopedia of Type Strains, Phase IV (KMG-IV): sequencing the most valuable type-strain genomes for metagenomic binning, comparative biology and taxonomic classification.</title>
        <authorList>
            <person name="Goeker M."/>
        </authorList>
    </citation>
    <scope>NUCLEOTIDE SEQUENCE [LARGE SCALE GENOMIC DNA]</scope>
    <source>
        <strain evidence="12 13">DSM 15505</strain>
    </source>
</reference>
<feature type="active site" description="Proton donor/acceptor" evidence="8">
    <location>
        <position position="168"/>
    </location>
</feature>